<dbReference type="RefSeq" id="WP_196412531.1">
    <property type="nucleotide sequence ID" value="NZ_JADQTO010000002.1"/>
</dbReference>
<evidence type="ECO:0000259" key="2">
    <source>
        <dbReference type="Pfam" id="PF24201"/>
    </source>
</evidence>
<organism evidence="3 4">
    <name type="scientific">Actinoplanes aureus</name>
    <dbReference type="NCBI Taxonomy" id="2792083"/>
    <lineage>
        <taxon>Bacteria</taxon>
        <taxon>Bacillati</taxon>
        <taxon>Actinomycetota</taxon>
        <taxon>Actinomycetes</taxon>
        <taxon>Micromonosporales</taxon>
        <taxon>Micromonosporaceae</taxon>
        <taxon>Actinoplanes</taxon>
    </lineage>
</organism>
<dbReference type="EMBL" id="JADQTO010000002">
    <property type="protein sequence ID" value="MBG0560728.1"/>
    <property type="molecule type" value="Genomic_DNA"/>
</dbReference>
<proteinExistence type="predicted"/>
<protein>
    <recommendedName>
        <fullName evidence="2">DUF7426 domain-containing protein</fullName>
    </recommendedName>
</protein>
<dbReference type="Proteomes" id="UP000598146">
    <property type="component" value="Unassembled WGS sequence"/>
</dbReference>
<gene>
    <name evidence="3" type="ORF">I4J89_04510</name>
</gene>
<feature type="region of interest" description="Disordered" evidence="1">
    <location>
        <begin position="123"/>
        <end position="179"/>
    </location>
</feature>
<comment type="caution">
    <text evidence="3">The sequence shown here is derived from an EMBL/GenBank/DDBJ whole genome shotgun (WGS) entry which is preliminary data.</text>
</comment>
<evidence type="ECO:0000313" key="3">
    <source>
        <dbReference type="EMBL" id="MBG0560728.1"/>
    </source>
</evidence>
<reference evidence="3" key="1">
    <citation type="submission" date="2020-11" db="EMBL/GenBank/DDBJ databases">
        <title>Isolation and identification of active actinomycetes.</title>
        <authorList>
            <person name="Sun X."/>
        </authorList>
    </citation>
    <scope>NUCLEOTIDE SEQUENCE</scope>
    <source>
        <strain evidence="3">NEAU-A11</strain>
    </source>
</reference>
<evidence type="ECO:0000256" key="1">
    <source>
        <dbReference type="SAM" id="MobiDB-lite"/>
    </source>
</evidence>
<feature type="compositionally biased region" description="Low complexity" evidence="1">
    <location>
        <begin position="140"/>
        <end position="160"/>
    </location>
</feature>
<dbReference type="AlphaFoldDB" id="A0A931FUY3"/>
<sequence>MPTKLGDLEEFYDPGLTVPIRGREYTLPLASAEVGLWCRRMAVLTGELHGASSEQEMRAAAERLADTAQLPGDVTVAQYLLGDVYDQMVADGVEDAYIEFCGMTAYFQTIAGTEAAIRFYQSGGRPEAAGPNRAARRAASRTGETSTAAATGTRSRANTSGTTSRPTSARPKKPRKSAG</sequence>
<name>A0A931FUY3_9ACTN</name>
<keyword evidence="4" id="KW-1185">Reference proteome</keyword>
<evidence type="ECO:0000313" key="4">
    <source>
        <dbReference type="Proteomes" id="UP000598146"/>
    </source>
</evidence>
<dbReference type="InterPro" id="IPR055849">
    <property type="entry name" value="DUF7426"/>
</dbReference>
<accession>A0A931FUY3</accession>
<feature type="compositionally biased region" description="Basic residues" evidence="1">
    <location>
        <begin position="170"/>
        <end position="179"/>
    </location>
</feature>
<dbReference type="Pfam" id="PF24201">
    <property type="entry name" value="DUF7426"/>
    <property type="match status" value="1"/>
</dbReference>
<feature type="domain" description="DUF7426" evidence="2">
    <location>
        <begin position="7"/>
        <end position="150"/>
    </location>
</feature>
<feature type="compositionally biased region" description="Low complexity" evidence="1">
    <location>
        <begin position="123"/>
        <end position="133"/>
    </location>
</feature>